<gene>
    <name evidence="1" type="ORF">ELH40_37965</name>
</gene>
<comment type="caution">
    <text evidence="1">The sequence shown here is derived from an EMBL/GenBank/DDBJ whole genome shotgun (WGS) entry which is preliminary data.</text>
</comment>
<evidence type="ECO:0000313" key="1">
    <source>
        <dbReference type="EMBL" id="TBC01917.1"/>
    </source>
</evidence>
<protein>
    <recommendedName>
        <fullName evidence="3">Papain-like cysteine protease AvrRpt2</fullName>
    </recommendedName>
</protein>
<name>A0AB38HTA6_9HYPH</name>
<dbReference type="Proteomes" id="UP000294215">
    <property type="component" value="Unassembled WGS sequence"/>
</dbReference>
<accession>A0AB38HTA6</accession>
<dbReference type="InterPro" id="IPR022118">
    <property type="entry name" value="Peptidase_C70_AvrRpt2"/>
</dbReference>
<dbReference type="Pfam" id="PF12385">
    <property type="entry name" value="Peptidase_C70"/>
    <property type="match status" value="1"/>
</dbReference>
<dbReference type="AlphaFoldDB" id="A0AB38HTA6"/>
<organism evidence="1 2">
    <name type="scientific">Rhizobium ruizarguesonis</name>
    <dbReference type="NCBI Taxonomy" id="2081791"/>
    <lineage>
        <taxon>Bacteria</taxon>
        <taxon>Pseudomonadati</taxon>
        <taxon>Pseudomonadota</taxon>
        <taxon>Alphaproteobacteria</taxon>
        <taxon>Hyphomicrobiales</taxon>
        <taxon>Rhizobiaceae</taxon>
        <taxon>Rhizobium/Agrobacterium group</taxon>
        <taxon>Rhizobium</taxon>
    </lineage>
</organism>
<evidence type="ECO:0008006" key="3">
    <source>
        <dbReference type="Google" id="ProtNLM"/>
    </source>
</evidence>
<sequence>MATIFDTVTKVFRWIDDTYRLPQVQDPNRVQIEFVMQSQRLDHWCWAAVASSVSYHLDEFSPMTQKEIAAVAFDFDIDEDLDDAWDQDYRVDHALNIVRCLRSTHPIPVSFRDVLRQLEQDRPVVAHIDWGDNTAHAIAITGCWIDRNGVNYLRADDPLGAFDAKPMKAVMEDYGELGGKWRLSFFVAAP</sequence>
<dbReference type="EMBL" id="SIMR01000009">
    <property type="protein sequence ID" value="TBC01917.1"/>
    <property type="molecule type" value="Genomic_DNA"/>
</dbReference>
<reference evidence="1 2" key="1">
    <citation type="submission" date="2019-02" db="EMBL/GenBank/DDBJ databases">
        <title>The genomic architecture of introgression among sibling species of bacteria.</title>
        <authorList>
            <person name="Cavassim M.I.A."/>
            <person name="Moeskjaer S."/>
            <person name="Moslemi C."/>
            <person name="Fields B."/>
            <person name="Bachmann A."/>
            <person name="Vilhjalmsson B."/>
            <person name="Schierup M.H."/>
            <person name="Young J.P.W."/>
            <person name="Andersen S.U."/>
        </authorList>
    </citation>
    <scope>NUCLEOTIDE SEQUENCE [LARGE SCALE GENOMIC DNA]</scope>
    <source>
        <strain evidence="1 2">SM92</strain>
    </source>
</reference>
<dbReference type="RefSeq" id="WP_130774561.1">
    <property type="nucleotide sequence ID" value="NZ_SIMR01000009.1"/>
</dbReference>
<proteinExistence type="predicted"/>
<evidence type="ECO:0000313" key="2">
    <source>
        <dbReference type="Proteomes" id="UP000294215"/>
    </source>
</evidence>